<feature type="domain" description="MYST-type HAT" evidence="16">
    <location>
        <begin position="466"/>
        <end position="741"/>
    </location>
</feature>
<evidence type="ECO:0000256" key="8">
    <source>
        <dbReference type="ARBA" id="ARBA00022853"/>
    </source>
</evidence>
<comment type="similarity">
    <text evidence="2 14">Belongs to the MYST (SAS/MOZ) family.</text>
</comment>
<dbReference type="Gene3D" id="3.30.60.60">
    <property type="entry name" value="N-acetyl transferase-like"/>
    <property type="match status" value="1"/>
</dbReference>
<feature type="region of interest" description="Disordered" evidence="15">
    <location>
        <begin position="410"/>
        <end position="434"/>
    </location>
</feature>
<dbReference type="GO" id="GO:0036409">
    <property type="term" value="C:histone H3-K14 acetyltransferase complex"/>
    <property type="evidence" value="ECO:0007669"/>
    <property type="project" value="TreeGrafter"/>
</dbReference>
<keyword evidence="7" id="KW-0862">Zinc</keyword>
<dbReference type="Pfam" id="PF17772">
    <property type="entry name" value="zf-MYST"/>
    <property type="match status" value="1"/>
</dbReference>
<sequence length="751" mass="84689">RASTDSDSRKKSSPKKKNTTPVSKTPKSYVSNTSTESEAKNKENKSRRPSTNSNKVSAVYTSESDDNGTKTSGKRKPATKPKASATVTPVTKTNKTTSKHIQVKKPLPTLKQANRTGNKEINKNGAKPEQQKKLKTKSIFSPDNSSESDDHTATPPPPKLIAMKTAATSKALKPKNKFKKEPVTSTTPSDKSRGSSVTSNTSTTSASSGSSSESESSADSTQTTRTKVTTPAKTRGVGRPRKNANVAPPPSDSDAGTVTTRKQTRSASARRSVHLTGRTPSESDSEIEIKTNITKSPVKKAGPKGPASQRKPKARRSSETTLNTQNEERKCPLEDCDSFGHLNGHEEKHFTIEACPIYHNLSIQQCKDMMSERMKKEEERKKATAVLKLSHANNPTPEQKAYREYVKEARMKDNHSDNEDSSNSDKSSKEREPNLTKCTNAYDLKLFQEAQIIASENIEEDLKGLPIVKGTKYIEMGKFEMEVWYQSPYPEDYARLPKLYLCEYCLRYMKSRTILNRHATKCVWRHPPGDEVYRKDKVSVWEVDGKKYKPYCQNLCLLAKFFLDHKTLYYDVEPFLFYVMTIGDSEGCHTVGYFSKEKNSFLNYNVSCILTLPPYQRQGYGRLLIDFSYLLTREEHKIGSPEKPLSDLGLISYRSYWKDVLLEYLCKLEGKQLSIKDVSQEMAINSYDIVSTLQALGMMKYWKGKHIILKKQDVIEEYIERTKRRDSTYKEIDPSCLKWTPYVVPTPSGNT</sequence>
<dbReference type="AlphaFoldDB" id="A0A1B6CH88"/>
<dbReference type="FunFam" id="3.40.630.30:FF:000001">
    <property type="entry name" value="Histone acetyltransferase"/>
    <property type="match status" value="1"/>
</dbReference>
<feature type="non-terminal residue" evidence="17">
    <location>
        <position position="1"/>
    </location>
</feature>
<accession>A0A1B6CH88</accession>
<evidence type="ECO:0000259" key="16">
    <source>
        <dbReference type="PROSITE" id="PS51726"/>
    </source>
</evidence>
<evidence type="ECO:0000256" key="6">
    <source>
        <dbReference type="ARBA" id="ARBA00022771"/>
    </source>
</evidence>
<evidence type="ECO:0000256" key="3">
    <source>
        <dbReference type="ARBA" id="ARBA00013184"/>
    </source>
</evidence>
<dbReference type="InterPro" id="IPR002717">
    <property type="entry name" value="HAT_MYST-type"/>
</dbReference>
<evidence type="ECO:0000256" key="12">
    <source>
        <dbReference type="ARBA" id="ARBA00023242"/>
    </source>
</evidence>
<dbReference type="GO" id="GO:0008270">
    <property type="term" value="F:zinc ion binding"/>
    <property type="evidence" value="ECO:0007669"/>
    <property type="project" value="UniProtKB-KW"/>
</dbReference>
<keyword evidence="4" id="KW-0808">Transferase</keyword>
<feature type="active site" description="Proton donor/acceptor" evidence="13">
    <location>
        <position position="642"/>
    </location>
</feature>
<dbReference type="PANTHER" id="PTHR10615">
    <property type="entry name" value="HISTONE ACETYLTRANSFERASE"/>
    <property type="match status" value="1"/>
</dbReference>
<evidence type="ECO:0000256" key="13">
    <source>
        <dbReference type="PIRSR" id="PIRSR602717-51"/>
    </source>
</evidence>
<dbReference type="FunFam" id="3.30.60.60:FF:000003">
    <property type="entry name" value="Histone acetyltransferase"/>
    <property type="match status" value="1"/>
</dbReference>
<dbReference type="GO" id="GO:0010485">
    <property type="term" value="F:histone H4 acetyltransferase activity"/>
    <property type="evidence" value="ECO:0007669"/>
    <property type="project" value="TreeGrafter"/>
</dbReference>
<keyword evidence="5" id="KW-0479">Metal-binding</keyword>
<feature type="region of interest" description="Disordered" evidence="15">
    <location>
        <begin position="1"/>
        <end position="333"/>
    </location>
</feature>
<comment type="catalytic activity">
    <reaction evidence="14">
        <text>L-lysyl-[protein] + acetyl-CoA = N(6)-acetyl-L-lysyl-[protein] + CoA + H(+)</text>
        <dbReference type="Rhea" id="RHEA:45948"/>
        <dbReference type="Rhea" id="RHEA-COMP:9752"/>
        <dbReference type="Rhea" id="RHEA-COMP:10731"/>
        <dbReference type="ChEBI" id="CHEBI:15378"/>
        <dbReference type="ChEBI" id="CHEBI:29969"/>
        <dbReference type="ChEBI" id="CHEBI:57287"/>
        <dbReference type="ChEBI" id="CHEBI:57288"/>
        <dbReference type="ChEBI" id="CHEBI:61930"/>
        <dbReference type="EC" id="2.3.1.48"/>
    </reaction>
</comment>
<evidence type="ECO:0000256" key="5">
    <source>
        <dbReference type="ARBA" id="ARBA00022723"/>
    </source>
</evidence>
<dbReference type="EC" id="2.3.1.48" evidence="3 14"/>
<dbReference type="GO" id="GO:0006357">
    <property type="term" value="P:regulation of transcription by RNA polymerase II"/>
    <property type="evidence" value="ECO:0007669"/>
    <property type="project" value="TreeGrafter"/>
</dbReference>
<evidence type="ECO:0000256" key="11">
    <source>
        <dbReference type="ARBA" id="ARBA00023163"/>
    </source>
</evidence>
<dbReference type="InterPro" id="IPR002515">
    <property type="entry name" value="Znf_C2H2C"/>
</dbReference>
<evidence type="ECO:0000256" key="2">
    <source>
        <dbReference type="ARBA" id="ARBA00010107"/>
    </source>
</evidence>
<evidence type="ECO:0000256" key="4">
    <source>
        <dbReference type="ARBA" id="ARBA00022679"/>
    </source>
</evidence>
<evidence type="ECO:0000256" key="9">
    <source>
        <dbReference type="ARBA" id="ARBA00022990"/>
    </source>
</evidence>
<evidence type="ECO:0000256" key="15">
    <source>
        <dbReference type="SAM" id="MobiDB-lite"/>
    </source>
</evidence>
<dbReference type="PROSITE" id="PS51726">
    <property type="entry name" value="MYST_HAT"/>
    <property type="match status" value="1"/>
</dbReference>
<dbReference type="Pfam" id="PF01853">
    <property type="entry name" value="MOZ_SAS"/>
    <property type="match status" value="1"/>
</dbReference>
<evidence type="ECO:0000256" key="14">
    <source>
        <dbReference type="RuleBase" id="RU361211"/>
    </source>
</evidence>
<feature type="compositionally biased region" description="Polar residues" evidence="15">
    <location>
        <begin position="49"/>
        <end position="62"/>
    </location>
</feature>
<dbReference type="Gene3D" id="1.10.10.10">
    <property type="entry name" value="Winged helix-like DNA-binding domain superfamily/Winged helix DNA-binding domain"/>
    <property type="match status" value="1"/>
</dbReference>
<dbReference type="GO" id="GO:0003682">
    <property type="term" value="F:chromatin binding"/>
    <property type="evidence" value="ECO:0007669"/>
    <property type="project" value="TreeGrafter"/>
</dbReference>
<dbReference type="Gene3D" id="4.10.320.30">
    <property type="match status" value="1"/>
</dbReference>
<reference evidence="17" key="1">
    <citation type="submission" date="2015-12" db="EMBL/GenBank/DDBJ databases">
        <title>De novo transcriptome assembly of four potential Pierce s Disease insect vectors from Arizona vineyards.</title>
        <authorList>
            <person name="Tassone E.E."/>
        </authorList>
    </citation>
    <scope>NUCLEOTIDE SEQUENCE</scope>
</reference>
<feature type="compositionally biased region" description="Low complexity" evidence="15">
    <location>
        <begin position="194"/>
        <end position="235"/>
    </location>
</feature>
<dbReference type="InterPro" id="IPR016181">
    <property type="entry name" value="Acyl_CoA_acyltransferase"/>
</dbReference>
<dbReference type="SUPFAM" id="SSF55729">
    <property type="entry name" value="Acyl-CoA N-acyltransferases (Nat)"/>
    <property type="match status" value="1"/>
</dbReference>
<dbReference type="GO" id="GO:0010484">
    <property type="term" value="F:histone H3 acetyltransferase activity"/>
    <property type="evidence" value="ECO:0007669"/>
    <property type="project" value="TreeGrafter"/>
</dbReference>
<dbReference type="GO" id="GO:0003712">
    <property type="term" value="F:transcription coregulator activity"/>
    <property type="evidence" value="ECO:0007669"/>
    <property type="project" value="TreeGrafter"/>
</dbReference>
<dbReference type="InterPro" id="IPR050603">
    <property type="entry name" value="MYST_HAT"/>
</dbReference>
<evidence type="ECO:0000313" key="17">
    <source>
        <dbReference type="EMBL" id="JAS12769.1"/>
    </source>
</evidence>
<dbReference type="FunFam" id="1.10.10.10:FF:000092">
    <property type="entry name" value="Histone acetyltransferase"/>
    <property type="match status" value="1"/>
</dbReference>
<dbReference type="PANTHER" id="PTHR10615:SF161">
    <property type="entry name" value="HISTONE ACETYLTRANSFERASE KAT7"/>
    <property type="match status" value="1"/>
</dbReference>
<gene>
    <name evidence="17" type="ORF">g.9826</name>
</gene>
<name>A0A1B6CH88_9HEMI</name>
<evidence type="ECO:0000256" key="7">
    <source>
        <dbReference type="ARBA" id="ARBA00022833"/>
    </source>
</evidence>
<organism evidence="17">
    <name type="scientific">Clastoptera arizonana</name>
    <name type="common">Arizona spittle bug</name>
    <dbReference type="NCBI Taxonomy" id="38151"/>
    <lineage>
        <taxon>Eukaryota</taxon>
        <taxon>Metazoa</taxon>
        <taxon>Ecdysozoa</taxon>
        <taxon>Arthropoda</taxon>
        <taxon>Hexapoda</taxon>
        <taxon>Insecta</taxon>
        <taxon>Pterygota</taxon>
        <taxon>Neoptera</taxon>
        <taxon>Paraneoptera</taxon>
        <taxon>Hemiptera</taxon>
        <taxon>Auchenorrhyncha</taxon>
        <taxon>Cercopoidea</taxon>
        <taxon>Clastopteridae</taxon>
        <taxon>Clastoptera</taxon>
    </lineage>
</organism>
<comment type="subcellular location">
    <subcellularLocation>
        <location evidence="1 14">Nucleus</location>
    </subcellularLocation>
</comment>
<dbReference type="InterPro" id="IPR040706">
    <property type="entry name" value="Zf-MYST"/>
</dbReference>
<evidence type="ECO:0000256" key="10">
    <source>
        <dbReference type="ARBA" id="ARBA00023015"/>
    </source>
</evidence>
<dbReference type="InterPro" id="IPR036388">
    <property type="entry name" value="WH-like_DNA-bd_sf"/>
</dbReference>
<evidence type="ECO:0000256" key="1">
    <source>
        <dbReference type="ARBA" id="ARBA00004123"/>
    </source>
</evidence>
<dbReference type="SUPFAM" id="SSF103637">
    <property type="entry name" value="CCHHC domain"/>
    <property type="match status" value="1"/>
</dbReference>
<protein>
    <recommendedName>
        <fullName evidence="3 14">Histone acetyltransferase</fullName>
        <ecNumber evidence="3 14">2.3.1.48</ecNumber>
    </recommendedName>
</protein>
<dbReference type="InterPro" id="IPR036060">
    <property type="entry name" value="Znf_C2H2C_sf"/>
</dbReference>
<feature type="compositionally biased region" description="Low complexity" evidence="15">
    <location>
        <begin position="86"/>
        <end position="96"/>
    </location>
</feature>
<feature type="compositionally biased region" description="Polar residues" evidence="15">
    <location>
        <begin position="254"/>
        <end position="269"/>
    </location>
</feature>
<keyword evidence="6" id="KW-0863">Zinc-finger</keyword>
<feature type="compositionally biased region" description="Basic and acidic residues" evidence="15">
    <location>
        <begin position="37"/>
        <end position="46"/>
    </location>
</feature>
<dbReference type="Gene3D" id="3.40.630.30">
    <property type="match status" value="1"/>
</dbReference>
<dbReference type="Pfam" id="PF01530">
    <property type="entry name" value="zf-C2HC"/>
    <property type="match status" value="1"/>
</dbReference>
<dbReference type="PROSITE" id="PS51802">
    <property type="entry name" value="ZF_CCHHC"/>
    <property type="match status" value="1"/>
</dbReference>
<keyword evidence="12 14" id="KW-0539">Nucleus</keyword>
<feature type="compositionally biased region" description="Low complexity" evidence="15">
    <location>
        <begin position="19"/>
        <end position="28"/>
    </location>
</feature>
<dbReference type="EMBL" id="GEDC01024529">
    <property type="protein sequence ID" value="JAS12769.1"/>
    <property type="molecule type" value="Transcribed_RNA"/>
</dbReference>
<keyword evidence="10" id="KW-0805">Transcription regulation</keyword>
<keyword evidence="8" id="KW-0156">Chromatin regulator</keyword>
<keyword evidence="9" id="KW-0007">Acetylation</keyword>
<proteinExistence type="inferred from homology"/>
<feature type="compositionally biased region" description="Basic and acidic residues" evidence="15">
    <location>
        <begin position="1"/>
        <end position="10"/>
    </location>
</feature>
<keyword evidence="11" id="KW-0804">Transcription</keyword>